<dbReference type="EMBL" id="BGZK01002758">
    <property type="protein sequence ID" value="GBP96247.1"/>
    <property type="molecule type" value="Genomic_DNA"/>
</dbReference>
<protein>
    <submittedName>
        <fullName evidence="1">Uncharacterized protein</fullName>
    </submittedName>
</protein>
<gene>
    <name evidence="1" type="ORF">EVAR_70940_1</name>
</gene>
<dbReference type="Proteomes" id="UP000299102">
    <property type="component" value="Unassembled WGS sequence"/>
</dbReference>
<comment type="caution">
    <text evidence="1">The sequence shown here is derived from an EMBL/GenBank/DDBJ whole genome shotgun (WGS) entry which is preliminary data.</text>
</comment>
<accession>A0A4C2ABJ5</accession>
<dbReference type="AlphaFoldDB" id="A0A4C2ABJ5"/>
<evidence type="ECO:0000313" key="2">
    <source>
        <dbReference type="Proteomes" id="UP000299102"/>
    </source>
</evidence>
<reference evidence="1 2" key="1">
    <citation type="journal article" date="2019" name="Commun. Biol.">
        <title>The bagworm genome reveals a unique fibroin gene that provides high tensile strength.</title>
        <authorList>
            <person name="Kono N."/>
            <person name="Nakamura H."/>
            <person name="Ohtoshi R."/>
            <person name="Tomita M."/>
            <person name="Numata K."/>
            <person name="Arakawa K."/>
        </authorList>
    </citation>
    <scope>NUCLEOTIDE SEQUENCE [LARGE SCALE GENOMIC DNA]</scope>
</reference>
<organism evidence="1 2">
    <name type="scientific">Eumeta variegata</name>
    <name type="common">Bagworm moth</name>
    <name type="synonym">Eumeta japonica</name>
    <dbReference type="NCBI Taxonomy" id="151549"/>
    <lineage>
        <taxon>Eukaryota</taxon>
        <taxon>Metazoa</taxon>
        <taxon>Ecdysozoa</taxon>
        <taxon>Arthropoda</taxon>
        <taxon>Hexapoda</taxon>
        <taxon>Insecta</taxon>
        <taxon>Pterygota</taxon>
        <taxon>Neoptera</taxon>
        <taxon>Endopterygota</taxon>
        <taxon>Lepidoptera</taxon>
        <taxon>Glossata</taxon>
        <taxon>Ditrysia</taxon>
        <taxon>Tineoidea</taxon>
        <taxon>Psychidae</taxon>
        <taxon>Oiketicinae</taxon>
        <taxon>Eumeta</taxon>
    </lineage>
</organism>
<sequence length="93" mass="10607">MKGRESRRSIRYDCKYGFAPRALSTLGQTSRRALVSKWFLSSMDTRSRDGVTSSLPASWRGIGFLMVREGGKTSHSLDKTQQWKLELDVLRIP</sequence>
<proteinExistence type="predicted"/>
<evidence type="ECO:0000313" key="1">
    <source>
        <dbReference type="EMBL" id="GBP96247.1"/>
    </source>
</evidence>
<keyword evidence="2" id="KW-1185">Reference proteome</keyword>
<name>A0A4C2ABJ5_EUMVA</name>